<dbReference type="InterPro" id="IPR052604">
    <property type="entry name" value="Mito_Tim_assembly_helper"/>
</dbReference>
<feature type="domain" description="CHY-type" evidence="4">
    <location>
        <begin position="13"/>
        <end position="94"/>
    </location>
</feature>
<protein>
    <submittedName>
        <fullName evidence="5">CHY zinc finger protein</fullName>
    </submittedName>
</protein>
<dbReference type="RefSeq" id="WP_110099978.1">
    <property type="nucleotide sequence ID" value="NZ_CP122561.1"/>
</dbReference>
<evidence type="ECO:0000259" key="4">
    <source>
        <dbReference type="PROSITE" id="PS51266"/>
    </source>
</evidence>
<evidence type="ECO:0000256" key="3">
    <source>
        <dbReference type="ARBA" id="ARBA00022833"/>
    </source>
</evidence>
<dbReference type="GeneID" id="83696376"/>
<dbReference type="PIRSF" id="PIRSF017292">
    <property type="entry name" value="UCP017292_Znf_CHY"/>
    <property type="match status" value="1"/>
</dbReference>
<dbReference type="Pfam" id="PF05495">
    <property type="entry name" value="zf-CHY"/>
    <property type="match status" value="1"/>
</dbReference>
<reference evidence="5 6" key="1">
    <citation type="submission" date="2023-03" db="EMBL/GenBank/DDBJ databases">
        <title>Complete genome sequences of several Auritidibacter ignavus strains isolated from ear infections.</title>
        <authorList>
            <person name="Baehr T."/>
            <person name="Baumhoegger A.M."/>
        </authorList>
    </citation>
    <scope>NUCLEOTIDE SEQUENCE [LARGE SCALE GENOMIC DNA]</scope>
    <source>
        <strain evidence="5 6">BABAE-6</strain>
    </source>
</reference>
<organism evidence="5 6">
    <name type="scientific">Auritidibacter ignavus</name>
    <dbReference type="NCBI Taxonomy" id="678932"/>
    <lineage>
        <taxon>Bacteria</taxon>
        <taxon>Bacillati</taxon>
        <taxon>Actinomycetota</taxon>
        <taxon>Actinomycetes</taxon>
        <taxon>Micrococcales</taxon>
        <taxon>Micrococcaceae</taxon>
        <taxon>Auritidibacter</taxon>
    </lineage>
</organism>
<dbReference type="PANTHER" id="PTHR28082">
    <property type="entry name" value="ZINC FINGER PROTEIN"/>
    <property type="match status" value="1"/>
</dbReference>
<dbReference type="SUPFAM" id="SSF161219">
    <property type="entry name" value="CHY zinc finger-like"/>
    <property type="match status" value="1"/>
</dbReference>
<dbReference type="EMBL" id="CP122566">
    <property type="protein sequence ID" value="WGH92338.1"/>
    <property type="molecule type" value="Genomic_DNA"/>
</dbReference>
<keyword evidence="2" id="KW-0863">Zinc-finger</keyword>
<keyword evidence="1" id="KW-0479">Metal-binding</keyword>
<evidence type="ECO:0000256" key="2">
    <source>
        <dbReference type="ARBA" id="ARBA00022771"/>
    </source>
</evidence>
<evidence type="ECO:0000313" key="6">
    <source>
        <dbReference type="Proteomes" id="UP001224674"/>
    </source>
</evidence>
<dbReference type="InterPro" id="IPR008913">
    <property type="entry name" value="Znf_CHY"/>
</dbReference>
<dbReference type="AlphaFoldDB" id="A0AAJ6DE87"/>
<keyword evidence="6" id="KW-1185">Reference proteome</keyword>
<accession>A0AAJ6DE87</accession>
<proteinExistence type="predicted"/>
<dbReference type="GO" id="GO:0008270">
    <property type="term" value="F:zinc ion binding"/>
    <property type="evidence" value="ECO:0007669"/>
    <property type="project" value="UniProtKB-KW"/>
</dbReference>
<dbReference type="Proteomes" id="UP001224674">
    <property type="component" value="Chromosome"/>
</dbReference>
<evidence type="ECO:0000313" key="5">
    <source>
        <dbReference type="EMBL" id="WGH92338.1"/>
    </source>
</evidence>
<dbReference type="GO" id="GO:0045041">
    <property type="term" value="P:protein import into mitochondrial intermembrane space"/>
    <property type="evidence" value="ECO:0007669"/>
    <property type="project" value="TreeGrafter"/>
</dbReference>
<name>A0AAJ6DE87_9MICC</name>
<keyword evidence="3" id="KW-0862">Zinc</keyword>
<gene>
    <name evidence="5" type="ORF">QDX21_08390</name>
</gene>
<dbReference type="InterPro" id="IPR016694">
    <property type="entry name" value="UCP017292"/>
</dbReference>
<dbReference type="PROSITE" id="PS51266">
    <property type="entry name" value="ZF_CHY"/>
    <property type="match status" value="1"/>
</dbReference>
<evidence type="ECO:0000256" key="1">
    <source>
        <dbReference type="ARBA" id="ARBA00022723"/>
    </source>
</evidence>
<dbReference type="PANTHER" id="PTHR28082:SF1">
    <property type="entry name" value="HELPER OF TIM PROTEIN 13"/>
    <property type="match status" value="1"/>
</dbReference>
<sequence>MTCDPREHVRGPMVDEQTRCVHYHTDLDIIALRFGCCDEAFWPCFQCHDDTVDHARQPWPRNRFDEPAVLCGVCAKLMTVAQYTEASRCPDCGSLFNPGCASHYAVYFDGF</sequence>
<dbReference type="InterPro" id="IPR037274">
    <property type="entry name" value="Znf_CHY_sf"/>
</dbReference>